<organism evidence="2">
    <name type="scientific">Mucor ambiguus</name>
    <dbReference type="NCBI Taxonomy" id="91626"/>
    <lineage>
        <taxon>Eukaryota</taxon>
        <taxon>Fungi</taxon>
        <taxon>Fungi incertae sedis</taxon>
        <taxon>Mucoromycota</taxon>
        <taxon>Mucoromycotina</taxon>
        <taxon>Mucoromycetes</taxon>
        <taxon>Mucorales</taxon>
        <taxon>Mucorineae</taxon>
        <taxon>Mucoraceae</taxon>
        <taxon>Mucor</taxon>
    </lineage>
</organism>
<gene>
    <name evidence="2" type="ORF">MAM1_0019d01703</name>
</gene>
<evidence type="ECO:0000256" key="1">
    <source>
        <dbReference type="SAM" id="MobiDB-lite"/>
    </source>
</evidence>
<dbReference type="Proteomes" id="UP000053815">
    <property type="component" value="Unassembled WGS sequence"/>
</dbReference>
<keyword evidence="3" id="KW-1185">Reference proteome</keyword>
<reference evidence="2" key="1">
    <citation type="submission" date="2014-09" db="EMBL/GenBank/DDBJ databases">
        <title>Draft genome sequence of an oleaginous Mucoromycotina fungus Mucor ambiguus NBRC6742.</title>
        <authorList>
            <person name="Takeda I."/>
            <person name="Yamane N."/>
            <person name="Morita T."/>
            <person name="Tamano K."/>
            <person name="Machida M."/>
            <person name="Baker S."/>
            <person name="Koike H."/>
        </authorList>
    </citation>
    <scope>NUCLEOTIDE SEQUENCE</scope>
    <source>
        <strain evidence="2">NBRC 6742</strain>
    </source>
</reference>
<proteinExistence type="predicted"/>
<sequence>MATNVSFKDEDEVDAVDSKANDNDTANSVETTTFLLELRLMEAIEHEYFADMNNVQLMEPIYSYKDHKYSDTIMRNAQLIEPGYCHEKHERSDSNSNIEDNTNDGKEDMEQKLVELLLSLNLKAPNEDTFKAPKEDTLKAPKEDTLKAPKEDNTEVMLTELLFSLNLKAPAEEDVKGDEPSKDDLSITEIAAALTKLSLRVDSLDTFDRDLAVFGRDGNIVVEDSSIFSFLAKALSSQSSERELLRRLLFPEQTE</sequence>
<dbReference type="AlphaFoldDB" id="A0A0C9MGS8"/>
<evidence type="ECO:0000313" key="3">
    <source>
        <dbReference type="Proteomes" id="UP000053815"/>
    </source>
</evidence>
<dbReference type="OrthoDB" id="10539471at2759"/>
<evidence type="ECO:0000313" key="2">
    <source>
        <dbReference type="EMBL" id="GAN02262.1"/>
    </source>
</evidence>
<name>A0A0C9MGS8_9FUNG</name>
<dbReference type="EMBL" id="DF836308">
    <property type="protein sequence ID" value="GAN02262.1"/>
    <property type="molecule type" value="Genomic_DNA"/>
</dbReference>
<feature type="region of interest" description="Disordered" evidence="1">
    <location>
        <begin position="1"/>
        <end position="25"/>
    </location>
</feature>
<accession>A0A0C9MGS8</accession>
<protein>
    <submittedName>
        <fullName evidence="2">Uncharacterized protein</fullName>
    </submittedName>
</protein>